<evidence type="ECO:0000256" key="6">
    <source>
        <dbReference type="ARBA" id="ARBA00023277"/>
    </source>
</evidence>
<dbReference type="Pfam" id="PF02015">
    <property type="entry name" value="Glyco_hydro_45"/>
    <property type="match status" value="1"/>
</dbReference>
<keyword evidence="4" id="KW-0378">Hydrolase</keyword>
<dbReference type="InterPro" id="IPR052288">
    <property type="entry name" value="GH45_Enzymes"/>
</dbReference>
<evidence type="ECO:0000256" key="2">
    <source>
        <dbReference type="ARBA" id="ARBA00007793"/>
    </source>
</evidence>
<dbReference type="SUPFAM" id="SSF50685">
    <property type="entry name" value="Barwin-like endoglucanases"/>
    <property type="match status" value="1"/>
</dbReference>
<dbReference type="EMBL" id="JAACXV010014472">
    <property type="protein sequence ID" value="KAF7267052.1"/>
    <property type="molecule type" value="Genomic_DNA"/>
</dbReference>
<evidence type="ECO:0000259" key="10">
    <source>
        <dbReference type="Pfam" id="PF02015"/>
    </source>
</evidence>
<proteinExistence type="inferred from homology"/>
<dbReference type="GO" id="GO:0030245">
    <property type="term" value="P:cellulose catabolic process"/>
    <property type="evidence" value="ECO:0007669"/>
    <property type="project" value="UniProtKB-KW"/>
</dbReference>
<evidence type="ECO:0000256" key="5">
    <source>
        <dbReference type="ARBA" id="ARBA00023001"/>
    </source>
</evidence>
<reference evidence="11" key="1">
    <citation type="submission" date="2020-08" db="EMBL/GenBank/DDBJ databases">
        <title>Genome sequencing and assembly of the red palm weevil Rhynchophorus ferrugineus.</title>
        <authorList>
            <person name="Dias G.B."/>
            <person name="Bergman C.M."/>
            <person name="Manee M."/>
        </authorList>
    </citation>
    <scope>NUCLEOTIDE SEQUENCE</scope>
    <source>
        <strain evidence="11">AA-2017</strain>
        <tissue evidence="11">Whole larva</tissue>
    </source>
</reference>
<dbReference type="InterPro" id="IPR000334">
    <property type="entry name" value="Glyco_hydro_45"/>
</dbReference>
<evidence type="ECO:0000256" key="4">
    <source>
        <dbReference type="ARBA" id="ARBA00022801"/>
    </source>
</evidence>
<dbReference type="EC" id="3.2.1.4" evidence="3"/>
<evidence type="ECO:0000256" key="3">
    <source>
        <dbReference type="ARBA" id="ARBA00012601"/>
    </source>
</evidence>
<dbReference type="PANTHER" id="PTHR39730">
    <property type="entry name" value="ENDOGLUCANASE 1"/>
    <property type="match status" value="1"/>
</dbReference>
<dbReference type="GO" id="GO:0008810">
    <property type="term" value="F:cellulase activity"/>
    <property type="evidence" value="ECO:0007669"/>
    <property type="project" value="UniProtKB-EC"/>
</dbReference>
<organism evidence="11 12">
    <name type="scientific">Rhynchophorus ferrugineus</name>
    <name type="common">Red palm weevil</name>
    <name type="synonym">Curculio ferrugineus</name>
    <dbReference type="NCBI Taxonomy" id="354439"/>
    <lineage>
        <taxon>Eukaryota</taxon>
        <taxon>Metazoa</taxon>
        <taxon>Ecdysozoa</taxon>
        <taxon>Arthropoda</taxon>
        <taxon>Hexapoda</taxon>
        <taxon>Insecta</taxon>
        <taxon>Pterygota</taxon>
        <taxon>Neoptera</taxon>
        <taxon>Endopterygota</taxon>
        <taxon>Coleoptera</taxon>
        <taxon>Polyphaga</taxon>
        <taxon>Cucujiformia</taxon>
        <taxon>Curculionidae</taxon>
        <taxon>Dryophthorinae</taxon>
        <taxon>Rhynchophorus</taxon>
    </lineage>
</organism>
<evidence type="ECO:0000256" key="1">
    <source>
        <dbReference type="ARBA" id="ARBA00000966"/>
    </source>
</evidence>
<gene>
    <name evidence="11" type="ORF">GWI33_019657</name>
</gene>
<evidence type="ECO:0000256" key="8">
    <source>
        <dbReference type="ARBA" id="ARBA00023326"/>
    </source>
</evidence>
<dbReference type="Gene3D" id="2.40.40.10">
    <property type="entry name" value="RlpA-like domain"/>
    <property type="match status" value="1"/>
</dbReference>
<keyword evidence="12" id="KW-1185">Reference proteome</keyword>
<dbReference type="AlphaFoldDB" id="A0A834HTZ3"/>
<sequence length="201" mass="22147">MKSLGALCFLITITTVLNASPDIIPIKDGFAGHARTTHYWDCCKPSCAWNYETFQIKAVDSSYGFTAASFSGGVDNSGCCRCILMSFTGQLQGKKLLAQITNTGGELYENHFDIQVPGGGVGYFNLGCQRQWDAPEDGWGIRYGGVQSEEECVELPEPLRDSCKFRWSFLEGVENPDVDFVQVECPEELSILTNCIPDDTI</sequence>
<evidence type="ECO:0000313" key="12">
    <source>
        <dbReference type="Proteomes" id="UP000625711"/>
    </source>
</evidence>
<dbReference type="OrthoDB" id="10035502at2759"/>
<keyword evidence="5" id="KW-0136">Cellulose degradation</keyword>
<evidence type="ECO:0000313" key="11">
    <source>
        <dbReference type="EMBL" id="KAF7267052.1"/>
    </source>
</evidence>
<keyword evidence="7" id="KW-0326">Glycosidase</keyword>
<feature type="chain" id="PRO_5032532709" description="cellulase" evidence="9">
    <location>
        <begin position="20"/>
        <end position="201"/>
    </location>
</feature>
<dbReference type="Proteomes" id="UP000625711">
    <property type="component" value="Unassembled WGS sequence"/>
</dbReference>
<keyword evidence="9" id="KW-0732">Signal</keyword>
<comment type="catalytic activity">
    <reaction evidence="1">
        <text>Endohydrolysis of (1-&gt;4)-beta-D-glucosidic linkages in cellulose, lichenin and cereal beta-D-glucans.</text>
        <dbReference type="EC" id="3.2.1.4"/>
    </reaction>
</comment>
<feature type="signal peptide" evidence="9">
    <location>
        <begin position="1"/>
        <end position="19"/>
    </location>
</feature>
<keyword evidence="6" id="KW-0119">Carbohydrate metabolism</keyword>
<evidence type="ECO:0000256" key="7">
    <source>
        <dbReference type="ARBA" id="ARBA00023295"/>
    </source>
</evidence>
<name>A0A834HTZ3_RHYFE</name>
<accession>A0A834HTZ3</accession>
<comment type="similarity">
    <text evidence="2">Belongs to the glycosyl hydrolase 45 (cellulase K) family.</text>
</comment>
<protein>
    <recommendedName>
        <fullName evidence="3">cellulase</fullName>
        <ecNumber evidence="3">3.2.1.4</ecNumber>
    </recommendedName>
</protein>
<dbReference type="InterPro" id="IPR036908">
    <property type="entry name" value="RlpA-like_sf"/>
</dbReference>
<dbReference type="PANTHER" id="PTHR39730:SF1">
    <property type="entry name" value="ENDOGLUCANASE 1"/>
    <property type="match status" value="1"/>
</dbReference>
<comment type="caution">
    <text evidence="11">The sequence shown here is derived from an EMBL/GenBank/DDBJ whole genome shotgun (WGS) entry which is preliminary data.</text>
</comment>
<feature type="domain" description="Glycosyl hydrolases family 45 active site" evidence="10">
    <location>
        <begin position="60"/>
        <end position="191"/>
    </location>
</feature>
<evidence type="ECO:0000256" key="9">
    <source>
        <dbReference type="SAM" id="SignalP"/>
    </source>
</evidence>
<keyword evidence="8" id="KW-0624">Polysaccharide degradation</keyword>